<feature type="transmembrane region" description="Helical" evidence="16">
    <location>
        <begin position="203"/>
        <end position="220"/>
    </location>
</feature>
<evidence type="ECO:0000256" key="5">
    <source>
        <dbReference type="ARBA" id="ARBA00022617"/>
    </source>
</evidence>
<gene>
    <name evidence="17" type="primary">Cyp3a13</name>
    <name evidence="17" type="ORF">CDAR_585591</name>
</gene>
<keyword evidence="10 14" id="KW-0408">Iron</keyword>
<comment type="subcellular location">
    <subcellularLocation>
        <location evidence="3">Endoplasmic reticulum membrane</location>
        <topology evidence="3">Peripheral membrane protein</topology>
    </subcellularLocation>
    <subcellularLocation>
        <location evidence="2">Microsome membrane</location>
        <topology evidence="2">Peripheral membrane protein</topology>
    </subcellularLocation>
</comment>
<evidence type="ECO:0000256" key="14">
    <source>
        <dbReference type="PIRSR" id="PIRSR602401-1"/>
    </source>
</evidence>
<dbReference type="Pfam" id="PF00067">
    <property type="entry name" value="p450"/>
    <property type="match status" value="1"/>
</dbReference>
<evidence type="ECO:0000256" key="15">
    <source>
        <dbReference type="RuleBase" id="RU000461"/>
    </source>
</evidence>
<dbReference type="InterPro" id="IPR002401">
    <property type="entry name" value="Cyt_P450_E_grp-I"/>
</dbReference>
<keyword evidence="11 15" id="KW-0503">Monooxygenase</keyword>
<dbReference type="PANTHER" id="PTHR24302">
    <property type="entry name" value="CYTOCHROME P450 FAMILY 3"/>
    <property type="match status" value="1"/>
</dbReference>
<evidence type="ECO:0000256" key="16">
    <source>
        <dbReference type="SAM" id="Phobius"/>
    </source>
</evidence>
<keyword evidence="18" id="KW-1185">Reference proteome</keyword>
<comment type="function">
    <text evidence="13">Cytochromes P450 are a group of heme-thiolate monooxygenases. They oxidize a variety of structurally unrelated compounds, including steroids, fatty acids, and xenobiotics.</text>
</comment>
<dbReference type="PRINTS" id="PR00385">
    <property type="entry name" value="P450"/>
</dbReference>
<evidence type="ECO:0000256" key="10">
    <source>
        <dbReference type="ARBA" id="ARBA00023004"/>
    </source>
</evidence>
<name>A0AAV4RTF0_9ARAC</name>
<dbReference type="FunFam" id="1.10.630.10:FF:000042">
    <property type="entry name" value="Cytochrome P450"/>
    <property type="match status" value="1"/>
</dbReference>
<evidence type="ECO:0000256" key="8">
    <source>
        <dbReference type="ARBA" id="ARBA00022848"/>
    </source>
</evidence>
<dbReference type="InterPro" id="IPR001128">
    <property type="entry name" value="Cyt_P450"/>
</dbReference>
<dbReference type="GO" id="GO:0020037">
    <property type="term" value="F:heme binding"/>
    <property type="evidence" value="ECO:0007669"/>
    <property type="project" value="InterPro"/>
</dbReference>
<dbReference type="CDD" id="cd11055">
    <property type="entry name" value="CYP3A-like"/>
    <property type="match status" value="1"/>
</dbReference>
<dbReference type="GO" id="GO:0005789">
    <property type="term" value="C:endoplasmic reticulum membrane"/>
    <property type="evidence" value="ECO:0007669"/>
    <property type="project" value="UniProtKB-SubCell"/>
</dbReference>
<keyword evidence="9 15" id="KW-0560">Oxidoreductase</keyword>
<evidence type="ECO:0000256" key="11">
    <source>
        <dbReference type="ARBA" id="ARBA00023033"/>
    </source>
</evidence>
<reference evidence="17 18" key="1">
    <citation type="submission" date="2021-06" db="EMBL/GenBank/DDBJ databases">
        <title>Caerostris darwini draft genome.</title>
        <authorList>
            <person name="Kono N."/>
            <person name="Arakawa K."/>
        </authorList>
    </citation>
    <scope>NUCLEOTIDE SEQUENCE [LARGE SCALE GENOMIC DNA]</scope>
</reference>
<keyword evidence="5 14" id="KW-0349">Heme</keyword>
<evidence type="ECO:0000313" key="18">
    <source>
        <dbReference type="Proteomes" id="UP001054837"/>
    </source>
</evidence>
<dbReference type="InterPro" id="IPR050705">
    <property type="entry name" value="Cytochrome_P450_3A"/>
</dbReference>
<dbReference type="AlphaFoldDB" id="A0AAV4RTF0"/>
<keyword evidence="6 14" id="KW-0479">Metal-binding</keyword>
<dbReference type="SUPFAM" id="SSF48264">
    <property type="entry name" value="Cytochrome P450"/>
    <property type="match status" value="1"/>
</dbReference>
<comment type="cofactor">
    <cofactor evidence="1 14">
        <name>heme</name>
        <dbReference type="ChEBI" id="CHEBI:30413"/>
    </cofactor>
</comment>
<keyword evidence="8" id="KW-0492">Microsome</keyword>
<comment type="similarity">
    <text evidence="4 15">Belongs to the cytochrome P450 family.</text>
</comment>
<evidence type="ECO:0000256" key="12">
    <source>
        <dbReference type="ARBA" id="ARBA00023136"/>
    </source>
</evidence>
<keyword evidence="7" id="KW-0256">Endoplasmic reticulum</keyword>
<feature type="binding site" description="axial binding residue" evidence="14">
    <location>
        <position position="455"/>
    </location>
    <ligand>
        <name>heme</name>
        <dbReference type="ChEBI" id="CHEBI:30413"/>
    </ligand>
    <ligandPart>
        <name>Fe</name>
        <dbReference type="ChEBI" id="CHEBI:18248"/>
    </ligandPart>
</feature>
<dbReference type="PRINTS" id="PR00463">
    <property type="entry name" value="EP450I"/>
</dbReference>
<feature type="transmembrane region" description="Helical" evidence="16">
    <location>
        <begin position="6"/>
        <end position="27"/>
    </location>
</feature>
<dbReference type="GO" id="GO:0005506">
    <property type="term" value="F:iron ion binding"/>
    <property type="evidence" value="ECO:0007669"/>
    <property type="project" value="InterPro"/>
</dbReference>
<dbReference type="InterPro" id="IPR036396">
    <property type="entry name" value="Cyt_P450_sf"/>
</dbReference>
<dbReference type="GO" id="GO:0008395">
    <property type="term" value="F:steroid hydroxylase activity"/>
    <property type="evidence" value="ECO:0007669"/>
    <property type="project" value="TreeGrafter"/>
</dbReference>
<evidence type="ECO:0000256" key="13">
    <source>
        <dbReference type="ARBA" id="ARBA00043906"/>
    </source>
</evidence>
<accession>A0AAV4RTF0</accession>
<evidence type="ECO:0000256" key="1">
    <source>
        <dbReference type="ARBA" id="ARBA00001971"/>
    </source>
</evidence>
<keyword evidence="16" id="KW-0812">Transmembrane</keyword>
<evidence type="ECO:0000256" key="9">
    <source>
        <dbReference type="ARBA" id="ARBA00023002"/>
    </source>
</evidence>
<evidence type="ECO:0000256" key="2">
    <source>
        <dbReference type="ARBA" id="ARBA00004174"/>
    </source>
</evidence>
<evidence type="ECO:0000313" key="17">
    <source>
        <dbReference type="EMBL" id="GIY24667.1"/>
    </source>
</evidence>
<comment type="caution">
    <text evidence="17">The sequence shown here is derived from an EMBL/GenBank/DDBJ whole genome shotgun (WGS) entry which is preliminary data.</text>
</comment>
<evidence type="ECO:0000256" key="4">
    <source>
        <dbReference type="ARBA" id="ARBA00010617"/>
    </source>
</evidence>
<evidence type="ECO:0000256" key="6">
    <source>
        <dbReference type="ARBA" id="ARBA00022723"/>
    </source>
</evidence>
<evidence type="ECO:0000256" key="3">
    <source>
        <dbReference type="ARBA" id="ARBA00004406"/>
    </source>
</evidence>
<dbReference type="PANTHER" id="PTHR24302:SF15">
    <property type="entry name" value="FATTY-ACID PEROXYGENASE"/>
    <property type="match status" value="1"/>
</dbReference>
<dbReference type="EMBL" id="BPLQ01006726">
    <property type="protein sequence ID" value="GIY24667.1"/>
    <property type="molecule type" value="Genomic_DNA"/>
</dbReference>
<dbReference type="Proteomes" id="UP001054837">
    <property type="component" value="Unassembled WGS sequence"/>
</dbReference>
<keyword evidence="12 16" id="KW-0472">Membrane</keyword>
<evidence type="ECO:0000256" key="7">
    <source>
        <dbReference type="ARBA" id="ARBA00022824"/>
    </source>
</evidence>
<keyword evidence="16" id="KW-1133">Transmembrane helix</keyword>
<dbReference type="GO" id="GO:0016705">
    <property type="term" value="F:oxidoreductase activity, acting on paired donors, with incorporation or reduction of molecular oxygen"/>
    <property type="evidence" value="ECO:0007669"/>
    <property type="project" value="InterPro"/>
</dbReference>
<organism evidence="17 18">
    <name type="scientific">Caerostris darwini</name>
    <dbReference type="NCBI Taxonomy" id="1538125"/>
    <lineage>
        <taxon>Eukaryota</taxon>
        <taxon>Metazoa</taxon>
        <taxon>Ecdysozoa</taxon>
        <taxon>Arthropoda</taxon>
        <taxon>Chelicerata</taxon>
        <taxon>Arachnida</taxon>
        <taxon>Araneae</taxon>
        <taxon>Araneomorphae</taxon>
        <taxon>Entelegynae</taxon>
        <taxon>Araneoidea</taxon>
        <taxon>Araneidae</taxon>
        <taxon>Caerostris</taxon>
    </lineage>
</organism>
<dbReference type="PROSITE" id="PS00086">
    <property type="entry name" value="CYTOCHROME_P450"/>
    <property type="match status" value="1"/>
</dbReference>
<sequence>MDVISGFVLAPVGLTLILASFLIFLLFRKYSKKYDCWKKMGVPYIKPYPVLGSMLDIYGKLLHEVEVQRYKKYGPLYGHFVGAYTMLTVGDPEHLRNILVKDFHIFSNRRAFKTGDVIFESMLQMLQGEDWKRVRSIVSPTFTTGKIKRVSVNTFTTLNCDKIFGTFSMDVIANAAFSTQIDSHSDPNNEFVKMARSVFQRNAPIRILIYLLFPGFMKFFKISVASQKSQNFFSEITKNIIEERKRTGETRNDFLQLLIEAADEQIKEEKDTEKTDDILKNYEAETNEAVFKNFKPKKSLSTTELVAQCVIFFLAGFETSASTLAFACYQLALNPDIQDRLVEELDDAIRTENGELSYETIQNLKYLDNVISETMRLSPPSVRLERVAGEDYKLGDTGIVIPKDTVVSVPVYAIQRDPKYFPDPEKFDPERFSPEERAKRSPYTFMPFGAGPRNCVAMRFALVEVKVCLAYVLSHFKIKRCPETKVPLDFMKGQGLLQPKDVTVLLETRETCLLKN</sequence>
<dbReference type="InterPro" id="IPR017972">
    <property type="entry name" value="Cyt_P450_CS"/>
</dbReference>
<dbReference type="Gene3D" id="1.10.630.10">
    <property type="entry name" value="Cytochrome P450"/>
    <property type="match status" value="1"/>
</dbReference>
<proteinExistence type="inferred from homology"/>
<protein>
    <submittedName>
        <fullName evidence="17">Cytochrome P450 3A13</fullName>
    </submittedName>
</protein>